<sequence>MSTQTASSTTPEPPPPGLLATNNYGAQVAYNYGSVSNYFCNNLDGAHQCHFPENSLTEETLGDQLYKTIEQARGYYSQKRWEAAKILFQDVLHSPYAALVATERILLQYNLAHTHFLLFEFSEAASQFQDILDIYQERNEPAQKSVSDSRYWLGRSFFHLKRHEDASEELQYFILTHDQGNADEAEKVTAARLWLGLSFDQMGRHSLAKGQLECALEDRVRILGSEHLDTMASRHHLANFLYKQKDYLQAQEHFSALLLVESNFSGPEKAQATRTRCMLAFCLAKADKFNKAKPHLELVLSHMESFSCLRSEEIRDTGLPMISHFLDLNDEDMKRHMARTYGHGDSMHTQNGNRDDLRDELAGCRCYQAHVMVLLGQEVAAEHAFRQILDNTNDLPPELRILVHNGLARSLISQKKYAEAKIVLKEVIDTTSSLNGCCHTGEDLVACLHTLGDAHLRMEETAEARGCFQRVVDVVPETPNERYCHSQLSLGMAQFRLRQFESAHSHFNDTFQTLSKKFRKSDLLLFAECNLSMSLCEIGRYDDAEVHLRPLFTILSGIKDRRLMSDEVFMLGYSHLYQGRAALHRQSIPEATKHLRQGLGMIGQLQGLESSSYLECRYYLAYSLYMQRSYDEARPMFQELSTSEVLVGPLHDIRLVLAPYWLGHIAQAQRQNTAAEDHFAKCLASLSGDKLPLYPYTSSLYVRYWHANSLYQLHRMAECSKNTRELLSILDQTDNDNNYPELPNRLNLLLGHSLHDDQRFEESCEDLKSTVKHLEGGHGFDGSKWSLSRAYFVDSLSELGRFEEAAPHLLQLRTSPEGGSTIPKAITSYWLGRRCFRDARFNQRKAEEHFLNAQKFLGGSLLGTKGTEYKRMRLDCQHFLARCRLQDKNYDDADEVFRAMAQQQYESGDLAHAVDNQYWLAQSLFLRRMYSSVIPLLEKIVADNMPGRLTIHAVSASLIKIGESLYHQQKHAEAKKRFELALEFPNVESQHFLSPYNMAHCSFQMGLYDDARALFQRCLDHGDKDPRQTLSQYWLGRSYFELRDWKQAAFYLEKAALHGRDKLSDEIALESQFFYGRSQLEAGRYEKALAPFLGMRTRAAKSQSGSILLLRADYYAASAWYERGQFQASRRTLLEVHPKFQKLQCGARQESLNTDFLLARGQVGLGLYFQARTKLEAIVKIPWHQNSQLTRSDQTVMLGNYDLGRIAFRNKQWSRAQGHFQSALLTHETHGARSTLDPVQCQTYLGITLQALQQAEEAKQLYQRVLEARSDETTQAPRQTLLDVKLCLGHTSYRLEKRGGLDECQDGWGEPKTLTGPCHPYNLRRDLMLAYLTLRVSEFQKAEELYVKVLALIGTSQEARDWTPVPVAYLHPALAVTFSKAEKVNEAQDHALKALEADCSHAHGCKSFDGFAEAFPELLTAKIGPAGEHDSAAKCSEPAHHPKETTTPVKGHVRTASSIQKQGQAAAGTTPPATMRILRARPASTSTVPMRTSGNQSLPTSSTRMGFVLGA</sequence>
<feature type="region of interest" description="Disordered" evidence="4">
    <location>
        <begin position="1483"/>
        <end position="1502"/>
    </location>
</feature>
<evidence type="ECO:0000256" key="1">
    <source>
        <dbReference type="ARBA" id="ARBA00022737"/>
    </source>
</evidence>
<evidence type="ECO:0000256" key="2">
    <source>
        <dbReference type="ARBA" id="ARBA00022803"/>
    </source>
</evidence>
<dbReference type="Gene3D" id="1.25.40.10">
    <property type="entry name" value="Tetratricopeptide repeat domain"/>
    <property type="match status" value="7"/>
</dbReference>
<dbReference type="OrthoDB" id="4777071at2759"/>
<feature type="compositionally biased region" description="Basic and acidic residues" evidence="4">
    <location>
        <begin position="1429"/>
        <end position="1444"/>
    </location>
</feature>
<organism evidence="5 6">
    <name type="scientific">Lophiotrema nucula</name>
    <dbReference type="NCBI Taxonomy" id="690887"/>
    <lineage>
        <taxon>Eukaryota</taxon>
        <taxon>Fungi</taxon>
        <taxon>Dikarya</taxon>
        <taxon>Ascomycota</taxon>
        <taxon>Pezizomycotina</taxon>
        <taxon>Dothideomycetes</taxon>
        <taxon>Pleosporomycetidae</taxon>
        <taxon>Pleosporales</taxon>
        <taxon>Lophiotremataceae</taxon>
        <taxon>Lophiotrema</taxon>
    </lineage>
</organism>
<feature type="repeat" description="TPR" evidence="3">
    <location>
        <begin position="445"/>
        <end position="478"/>
    </location>
</feature>
<dbReference type="SMART" id="SM00028">
    <property type="entry name" value="TPR"/>
    <property type="match status" value="12"/>
</dbReference>
<feature type="region of interest" description="Disordered" evidence="4">
    <location>
        <begin position="1429"/>
        <end position="1451"/>
    </location>
</feature>
<evidence type="ECO:0000256" key="4">
    <source>
        <dbReference type="SAM" id="MobiDB-lite"/>
    </source>
</evidence>
<dbReference type="InterPro" id="IPR019734">
    <property type="entry name" value="TPR_rpt"/>
</dbReference>
<dbReference type="Pfam" id="PF13424">
    <property type="entry name" value="TPR_12"/>
    <property type="match status" value="1"/>
</dbReference>
<evidence type="ECO:0000313" key="6">
    <source>
        <dbReference type="Proteomes" id="UP000799770"/>
    </source>
</evidence>
<dbReference type="PROSITE" id="PS50005">
    <property type="entry name" value="TPR"/>
    <property type="match status" value="1"/>
</dbReference>
<evidence type="ECO:0000313" key="5">
    <source>
        <dbReference type="EMBL" id="KAF2119061.1"/>
    </source>
</evidence>
<keyword evidence="1" id="KW-0677">Repeat</keyword>
<accession>A0A6A5ZLF0</accession>
<dbReference type="PANTHER" id="PTHR45641">
    <property type="entry name" value="TETRATRICOPEPTIDE REPEAT PROTEIN (AFU_ORTHOLOGUE AFUA_6G03870)"/>
    <property type="match status" value="1"/>
</dbReference>
<dbReference type="EMBL" id="ML977316">
    <property type="protein sequence ID" value="KAF2119061.1"/>
    <property type="molecule type" value="Genomic_DNA"/>
</dbReference>
<evidence type="ECO:0000256" key="3">
    <source>
        <dbReference type="PROSITE-ProRule" id="PRU00339"/>
    </source>
</evidence>
<dbReference type="SUPFAM" id="SSF48452">
    <property type="entry name" value="TPR-like"/>
    <property type="match status" value="6"/>
</dbReference>
<proteinExistence type="predicted"/>
<keyword evidence="2 3" id="KW-0802">TPR repeat</keyword>
<name>A0A6A5ZLF0_9PLEO</name>
<dbReference type="Proteomes" id="UP000799770">
    <property type="component" value="Unassembled WGS sequence"/>
</dbReference>
<protein>
    <recommendedName>
        <fullName evidence="7">TPR-like protein</fullName>
    </recommendedName>
</protein>
<reference evidence="5" key="1">
    <citation type="journal article" date="2020" name="Stud. Mycol.">
        <title>101 Dothideomycetes genomes: a test case for predicting lifestyles and emergence of pathogens.</title>
        <authorList>
            <person name="Haridas S."/>
            <person name="Albert R."/>
            <person name="Binder M."/>
            <person name="Bloem J."/>
            <person name="Labutti K."/>
            <person name="Salamov A."/>
            <person name="Andreopoulos B."/>
            <person name="Baker S."/>
            <person name="Barry K."/>
            <person name="Bills G."/>
            <person name="Bluhm B."/>
            <person name="Cannon C."/>
            <person name="Castanera R."/>
            <person name="Culley D."/>
            <person name="Daum C."/>
            <person name="Ezra D."/>
            <person name="Gonzalez J."/>
            <person name="Henrissat B."/>
            <person name="Kuo A."/>
            <person name="Liang C."/>
            <person name="Lipzen A."/>
            <person name="Lutzoni F."/>
            <person name="Magnuson J."/>
            <person name="Mondo S."/>
            <person name="Nolan M."/>
            <person name="Ohm R."/>
            <person name="Pangilinan J."/>
            <person name="Park H.-J."/>
            <person name="Ramirez L."/>
            <person name="Alfaro M."/>
            <person name="Sun H."/>
            <person name="Tritt A."/>
            <person name="Yoshinaga Y."/>
            <person name="Zwiers L.-H."/>
            <person name="Turgeon B."/>
            <person name="Goodwin S."/>
            <person name="Spatafora J."/>
            <person name="Crous P."/>
            <person name="Grigoriev I."/>
        </authorList>
    </citation>
    <scope>NUCLEOTIDE SEQUENCE</scope>
    <source>
        <strain evidence="5">CBS 627.86</strain>
    </source>
</reference>
<keyword evidence="6" id="KW-1185">Reference proteome</keyword>
<dbReference type="Pfam" id="PF13432">
    <property type="entry name" value="TPR_16"/>
    <property type="match status" value="1"/>
</dbReference>
<evidence type="ECO:0008006" key="7">
    <source>
        <dbReference type="Google" id="ProtNLM"/>
    </source>
</evidence>
<dbReference type="InterPro" id="IPR011990">
    <property type="entry name" value="TPR-like_helical_dom_sf"/>
</dbReference>
<gene>
    <name evidence="5" type="ORF">BDV96DRAFT_643218</name>
</gene>